<dbReference type="AlphaFoldDB" id="A0A0W8FBI5"/>
<dbReference type="InterPro" id="IPR014925">
    <property type="entry name" value="CGGC_dom"/>
</dbReference>
<evidence type="ECO:0000259" key="1">
    <source>
        <dbReference type="SMART" id="SM01078"/>
    </source>
</evidence>
<comment type="caution">
    <text evidence="2">The sequence shown here is derived from an EMBL/GenBank/DDBJ whole genome shotgun (WGS) entry which is preliminary data.</text>
</comment>
<sequence length="110" mass="11811">MIKVGVIRCQQTEDMCPGTMDFVVASEGKMAFADTGPVEIVGFLSCGGCPGKRAVPRAKMMVDRGAEAIVIASCISKGNPIGFPCPHFEEIKECIAKKIGPEVKIIEWTH</sequence>
<dbReference type="EMBL" id="LNQE01001393">
    <property type="protein sequence ID" value="KUG18237.1"/>
    <property type="molecule type" value="Genomic_DNA"/>
</dbReference>
<feature type="domain" description="CGGC" evidence="1">
    <location>
        <begin position="3"/>
        <end position="110"/>
    </location>
</feature>
<accession>A0A0W8FBI5</accession>
<proteinExistence type="predicted"/>
<dbReference type="SMART" id="SM01078">
    <property type="entry name" value="CGGC"/>
    <property type="match status" value="1"/>
</dbReference>
<organism evidence="2">
    <name type="scientific">hydrocarbon metagenome</name>
    <dbReference type="NCBI Taxonomy" id="938273"/>
    <lineage>
        <taxon>unclassified sequences</taxon>
        <taxon>metagenomes</taxon>
        <taxon>ecological metagenomes</taxon>
    </lineage>
</organism>
<reference evidence="2" key="1">
    <citation type="journal article" date="2015" name="Proc. Natl. Acad. Sci. U.S.A.">
        <title>Networks of energetic and metabolic interactions define dynamics in microbial communities.</title>
        <authorList>
            <person name="Embree M."/>
            <person name="Liu J.K."/>
            <person name="Al-Bassam M.M."/>
            <person name="Zengler K."/>
        </authorList>
    </citation>
    <scope>NUCLEOTIDE SEQUENCE</scope>
</reference>
<protein>
    <recommendedName>
        <fullName evidence="1">CGGC domain-containing protein</fullName>
    </recommendedName>
</protein>
<evidence type="ECO:0000313" key="2">
    <source>
        <dbReference type="EMBL" id="KUG18237.1"/>
    </source>
</evidence>
<dbReference type="Pfam" id="PF08821">
    <property type="entry name" value="CGGC"/>
    <property type="match status" value="1"/>
</dbReference>
<gene>
    <name evidence="2" type="ORF">ASZ90_012062</name>
</gene>
<name>A0A0W8FBI5_9ZZZZ</name>